<keyword evidence="2" id="KW-0812">Transmembrane</keyword>
<dbReference type="EMBL" id="CP031423">
    <property type="protein sequence ID" value="AZS38096.1"/>
    <property type="molecule type" value="Genomic_DNA"/>
</dbReference>
<evidence type="ECO:0000256" key="3">
    <source>
        <dbReference type="SAM" id="SignalP"/>
    </source>
</evidence>
<accession>A0A3Q9J4B3</accession>
<feature type="compositionally biased region" description="Low complexity" evidence="1">
    <location>
        <begin position="191"/>
        <end position="204"/>
    </location>
</feature>
<evidence type="ECO:0000259" key="4">
    <source>
        <dbReference type="Pfam" id="PF07987"/>
    </source>
</evidence>
<keyword evidence="2" id="KW-0472">Membrane</keyword>
<dbReference type="AlphaFoldDB" id="A0A3Q9J4B3"/>
<protein>
    <recommendedName>
        <fullName evidence="4">YncI copper-binding domain-containing protein</fullName>
    </recommendedName>
</protein>
<keyword evidence="2" id="KW-1133">Transmembrane helix</keyword>
<name>A0A3Q9J4B3_9MICO</name>
<feature type="transmembrane region" description="Helical" evidence="2">
    <location>
        <begin position="219"/>
        <end position="243"/>
    </location>
</feature>
<keyword evidence="6" id="KW-1185">Reference proteome</keyword>
<dbReference type="Gene3D" id="2.60.40.2230">
    <property type="entry name" value="Uncharacterised protein YcnI-like PF07987, DUF1775"/>
    <property type="match status" value="1"/>
</dbReference>
<dbReference type="KEGG" id="mlv:CVS47_02747"/>
<dbReference type="OrthoDB" id="9810871at2"/>
<dbReference type="InterPro" id="IPR012533">
    <property type="entry name" value="YcnI-copper_dom"/>
</dbReference>
<dbReference type="CDD" id="cd08545">
    <property type="entry name" value="YcnI_like"/>
    <property type="match status" value="1"/>
</dbReference>
<reference evidence="5 6" key="1">
    <citation type="submission" date="2018-08" db="EMBL/GenBank/DDBJ databases">
        <title>Microbacterium lemovicicum sp. nov., a bacterium isolated from a natural uranium-rich soil.</title>
        <authorList>
            <person name="ORTET P."/>
        </authorList>
    </citation>
    <scope>NUCLEOTIDE SEQUENCE [LARGE SCALE GENOMIC DNA]</scope>
    <source>
        <strain evidence="5 6">Viu22</strain>
    </source>
</reference>
<keyword evidence="3" id="KW-0732">Signal</keyword>
<feature type="region of interest" description="Disordered" evidence="1">
    <location>
        <begin position="187"/>
        <end position="213"/>
    </location>
</feature>
<proteinExistence type="predicted"/>
<feature type="signal peptide" evidence="3">
    <location>
        <begin position="1"/>
        <end position="30"/>
    </location>
</feature>
<evidence type="ECO:0000256" key="1">
    <source>
        <dbReference type="SAM" id="MobiDB-lite"/>
    </source>
</evidence>
<feature type="domain" description="YncI copper-binding" evidence="4">
    <location>
        <begin position="31"/>
        <end position="178"/>
    </location>
</feature>
<evidence type="ECO:0000256" key="2">
    <source>
        <dbReference type="SAM" id="Phobius"/>
    </source>
</evidence>
<organism evidence="5 6">
    <name type="scientific">Microbacterium lemovicicum</name>
    <dbReference type="NCBI Taxonomy" id="1072463"/>
    <lineage>
        <taxon>Bacteria</taxon>
        <taxon>Bacillati</taxon>
        <taxon>Actinomycetota</taxon>
        <taxon>Actinomycetes</taxon>
        <taxon>Micrococcales</taxon>
        <taxon>Microbacteriaceae</taxon>
        <taxon>Microbacterium</taxon>
    </lineage>
</organism>
<gene>
    <name evidence="5" type="ORF">CVS47_02747</name>
</gene>
<dbReference type="RefSeq" id="WP_127096571.1">
    <property type="nucleotide sequence ID" value="NZ_CP031423.1"/>
</dbReference>
<evidence type="ECO:0000313" key="6">
    <source>
        <dbReference type="Proteomes" id="UP000276888"/>
    </source>
</evidence>
<dbReference type="InterPro" id="IPR038507">
    <property type="entry name" value="YcnI-like_sf"/>
</dbReference>
<evidence type="ECO:0000313" key="5">
    <source>
        <dbReference type="EMBL" id="AZS38096.1"/>
    </source>
</evidence>
<dbReference type="Proteomes" id="UP000276888">
    <property type="component" value="Chromosome"/>
</dbReference>
<sequence length="250" mass="25331">MSSRNTYRRALTGAALGIVLAVGVPLAASAHVTVNPGTADPGSYTQVQFRVPNESETAETVRLEVTLPSDTPFTSVRYEPVPGWTATITTATLPQPVEVGGNTITEAPTSIVWQADPGVGIGQGEFVNFPVSLGPVPDVGSVLLPAVQTYDDGKVAEWTATPDEVAADDTLDPAPVLYITDVPPADEHAAHGAGAAGSSGSSDEMTMTTDAPADSSSGLALGLSIAALVLGAGGAVLGALAFARRPKARS</sequence>
<dbReference type="Pfam" id="PF07987">
    <property type="entry name" value="DUF1775"/>
    <property type="match status" value="1"/>
</dbReference>
<feature type="chain" id="PRO_5018788292" description="YncI copper-binding domain-containing protein" evidence="3">
    <location>
        <begin position="31"/>
        <end position="250"/>
    </location>
</feature>